<dbReference type="AlphaFoldDB" id="A0A120A191"/>
<dbReference type="Proteomes" id="UP000284777">
    <property type="component" value="Unassembled WGS sequence"/>
</dbReference>
<name>A0A120A191_BACSE</name>
<evidence type="ECO:0000313" key="7">
    <source>
        <dbReference type="Proteomes" id="UP000283482"/>
    </source>
</evidence>
<evidence type="ECO:0000313" key="8">
    <source>
        <dbReference type="Proteomes" id="UP000283762"/>
    </source>
</evidence>
<evidence type="ECO:0000313" key="4">
    <source>
        <dbReference type="EMBL" id="RHB27849.1"/>
    </source>
</evidence>
<reference evidence="7 8" key="3">
    <citation type="submission" date="2018-08" db="EMBL/GenBank/DDBJ databases">
        <title>A genome reference for cultivated species of the human gut microbiota.</title>
        <authorList>
            <person name="Zou Y."/>
            <person name="Xue W."/>
            <person name="Luo G."/>
        </authorList>
    </citation>
    <scope>NUCLEOTIDE SEQUENCE [LARGE SCALE GENOMIC DNA]</scope>
    <source>
        <strain evidence="3 9">AF05-4</strain>
        <strain evidence="5 8">AM25-16</strain>
        <strain evidence="4 7">AM40-34</strain>
    </source>
</reference>
<dbReference type="PATRIC" id="fig|46506.5.peg.2732"/>
<reference evidence="2" key="2">
    <citation type="submission" date="2016-01" db="EMBL/GenBank/DDBJ databases">
        <authorList>
            <person name="McClelland M."/>
            <person name="Jain A."/>
            <person name="Saraogi P."/>
            <person name="Mendelson R."/>
            <person name="Westerman R."/>
            <person name="SanMiguel P."/>
            <person name="Csonka L."/>
        </authorList>
    </citation>
    <scope>NUCLEOTIDE SEQUENCE</scope>
    <source>
        <strain evidence="2">CL09T03C01</strain>
    </source>
</reference>
<evidence type="ECO:0000313" key="1">
    <source>
        <dbReference type="EMBL" id="KAB5280423.1"/>
    </source>
</evidence>
<dbReference type="Proteomes" id="UP000056419">
    <property type="component" value="Unassembled WGS sequence"/>
</dbReference>
<protein>
    <recommendedName>
        <fullName evidence="11">Ferritin-like domain-containing protein</fullName>
    </recommendedName>
</protein>
<dbReference type="Proteomes" id="UP000283482">
    <property type="component" value="Unassembled WGS sequence"/>
</dbReference>
<dbReference type="SUPFAM" id="SSF47240">
    <property type="entry name" value="Ferritin-like"/>
    <property type="match status" value="1"/>
</dbReference>
<gene>
    <name evidence="2" type="ORF">AA415_02543</name>
    <name evidence="5" type="ORF">DW668_17050</name>
    <name evidence="4" type="ORF">DW889_10905</name>
    <name evidence="3" type="ORF">DWV41_13430</name>
    <name evidence="1" type="ORF">F9962_12725</name>
</gene>
<evidence type="ECO:0008006" key="11">
    <source>
        <dbReference type="Google" id="ProtNLM"/>
    </source>
</evidence>
<dbReference type="InterPro" id="IPR009078">
    <property type="entry name" value="Ferritin-like_SF"/>
</dbReference>
<accession>A0A120A191</accession>
<reference evidence="2 6" key="1">
    <citation type="journal article" date="2016" name="BMC Genomics">
        <title>Type VI secretion systems of human gut Bacteroidales segregate into three genetic architectures, two of which are contained on mobile genetic elements.</title>
        <authorList>
            <person name="Coyne M.J."/>
            <person name="Roelofs K.G."/>
            <person name="Comstock L.E."/>
        </authorList>
    </citation>
    <scope>NUCLEOTIDE SEQUENCE [LARGE SCALE GENOMIC DNA]</scope>
    <source>
        <strain evidence="2 6">CL09T03C01</strain>
    </source>
</reference>
<dbReference type="Proteomes" id="UP000283762">
    <property type="component" value="Unassembled WGS sequence"/>
</dbReference>
<dbReference type="EMBL" id="QSGN01000026">
    <property type="protein sequence ID" value="RHB27849.1"/>
    <property type="molecule type" value="Genomic_DNA"/>
</dbReference>
<reference evidence="1 10" key="4">
    <citation type="journal article" date="2019" name="Nat. Med.">
        <title>A library of human gut bacterial isolates paired with longitudinal multiomics data enables mechanistic microbiome research.</title>
        <authorList>
            <person name="Poyet M."/>
            <person name="Groussin M."/>
            <person name="Gibbons S.M."/>
            <person name="Avila-Pacheco J."/>
            <person name="Jiang X."/>
            <person name="Kearney S.M."/>
            <person name="Perrotta A.R."/>
            <person name="Berdy B."/>
            <person name="Zhao S."/>
            <person name="Lieberman T.D."/>
            <person name="Swanson P.K."/>
            <person name="Smith M."/>
            <person name="Roesemann S."/>
            <person name="Alexander J.E."/>
            <person name="Rich S.A."/>
            <person name="Livny J."/>
            <person name="Vlamakis H."/>
            <person name="Clish C."/>
            <person name="Bullock K."/>
            <person name="Deik A."/>
            <person name="Scott J."/>
            <person name="Pierce K.A."/>
            <person name="Xavier R.J."/>
            <person name="Alm E.J."/>
        </authorList>
    </citation>
    <scope>NUCLEOTIDE SEQUENCE [LARGE SCALE GENOMIC DNA]</scope>
    <source>
        <strain evidence="1 10">BIOML-A17</strain>
    </source>
</reference>
<dbReference type="InterPro" id="IPR012347">
    <property type="entry name" value="Ferritin-like"/>
</dbReference>
<dbReference type="EMBL" id="WCLP01000033">
    <property type="protein sequence ID" value="KAB5280423.1"/>
    <property type="molecule type" value="Genomic_DNA"/>
</dbReference>
<evidence type="ECO:0000313" key="2">
    <source>
        <dbReference type="EMBL" id="KWR53246.1"/>
    </source>
</evidence>
<evidence type="ECO:0000313" key="10">
    <source>
        <dbReference type="Proteomes" id="UP000440773"/>
    </source>
</evidence>
<evidence type="ECO:0000313" key="3">
    <source>
        <dbReference type="EMBL" id="RGW95203.1"/>
    </source>
</evidence>
<sequence length="191" mass="21474">MINYVDKMADALVDVLKYSNQDVEWVEPDDMKPNDGVQPEWFYPAIENAEYSEITAILQYTQQEAVFEDEIGELMLGIALVEMKHYAHIRDAIVALGGTLPKPYDSKNVNIGETPVEALTLAAHSEVATIGFYKSVKERITASTPTADIARKLLTKLIADESLHLKLLTRQLKVMAGDDKKYDELMKKILD</sequence>
<dbReference type="EMBL" id="QRHJ01000075">
    <property type="protein sequence ID" value="RHF70001.1"/>
    <property type="molecule type" value="Genomic_DNA"/>
</dbReference>
<dbReference type="EMBL" id="LRGC01000014">
    <property type="protein sequence ID" value="KWR53246.1"/>
    <property type="molecule type" value="Genomic_DNA"/>
</dbReference>
<comment type="caution">
    <text evidence="2">The sequence shown here is derived from an EMBL/GenBank/DDBJ whole genome shotgun (WGS) entry which is preliminary data.</text>
</comment>
<evidence type="ECO:0000313" key="9">
    <source>
        <dbReference type="Proteomes" id="UP000284777"/>
    </source>
</evidence>
<organism evidence="2 6">
    <name type="scientific">Bacteroides stercoris</name>
    <dbReference type="NCBI Taxonomy" id="46506"/>
    <lineage>
        <taxon>Bacteria</taxon>
        <taxon>Pseudomonadati</taxon>
        <taxon>Bacteroidota</taxon>
        <taxon>Bacteroidia</taxon>
        <taxon>Bacteroidales</taxon>
        <taxon>Bacteroidaceae</taxon>
        <taxon>Bacteroides</taxon>
    </lineage>
</organism>
<evidence type="ECO:0000313" key="6">
    <source>
        <dbReference type="Proteomes" id="UP000056419"/>
    </source>
</evidence>
<proteinExistence type="predicted"/>
<keyword evidence="6" id="KW-1185">Reference proteome</keyword>
<dbReference type="EMBL" id="QSBD01000024">
    <property type="protein sequence ID" value="RGW95203.1"/>
    <property type="molecule type" value="Genomic_DNA"/>
</dbReference>
<dbReference type="Gene3D" id="1.20.1260.10">
    <property type="match status" value="1"/>
</dbReference>
<dbReference type="RefSeq" id="WP_022104551.1">
    <property type="nucleotide sequence ID" value="NZ_AP031449.1"/>
</dbReference>
<dbReference type="Proteomes" id="UP000440773">
    <property type="component" value="Unassembled WGS sequence"/>
</dbReference>
<evidence type="ECO:0000313" key="5">
    <source>
        <dbReference type="EMBL" id="RHF70001.1"/>
    </source>
</evidence>
<dbReference type="STRING" id="46506.AA415_02543"/>